<sequence>MSPWDDLPDTLDGQQRQVARDLDALFTDLWQHGATASLLAEIDRVVRLGVFTAADDAARVQQRDLRPAAPHPPELLAFAEQLAFVRAPIVRDRAVEVLSRASAGLISPYARLAAQMLVTDAARKGCTAAGIVGEATHKEFIRIRGVREPRAHSRYEGTVRPVDGTWTIAGIDVEGPGDERLPWSEKAWCGHGLRYFRR</sequence>
<keyword evidence="2" id="KW-1185">Reference proteome</keyword>
<organism evidence="1 2">
    <name type="scientific">Deinococcus radiotolerans</name>
    <dbReference type="NCBI Taxonomy" id="1309407"/>
    <lineage>
        <taxon>Bacteria</taxon>
        <taxon>Thermotogati</taxon>
        <taxon>Deinococcota</taxon>
        <taxon>Deinococci</taxon>
        <taxon>Deinococcales</taxon>
        <taxon>Deinococcaceae</taxon>
        <taxon>Deinococcus</taxon>
    </lineage>
</organism>
<evidence type="ECO:0000313" key="1">
    <source>
        <dbReference type="EMBL" id="GGL15765.1"/>
    </source>
</evidence>
<comment type="caution">
    <text evidence="1">The sequence shown here is derived from an EMBL/GenBank/DDBJ whole genome shotgun (WGS) entry which is preliminary data.</text>
</comment>
<dbReference type="Proteomes" id="UP000604341">
    <property type="component" value="Unassembled WGS sequence"/>
</dbReference>
<dbReference type="RefSeq" id="WP_189070593.1">
    <property type="nucleotide sequence ID" value="NZ_BMPE01000021.1"/>
</dbReference>
<proteinExistence type="predicted"/>
<dbReference type="EMBL" id="BMPE01000021">
    <property type="protein sequence ID" value="GGL15765.1"/>
    <property type="molecule type" value="Genomic_DNA"/>
</dbReference>
<gene>
    <name evidence="1" type="ORF">GCM10010844_38370</name>
</gene>
<name>A0ABQ2FQ87_9DEIO</name>
<protein>
    <submittedName>
        <fullName evidence="1">Uncharacterized protein</fullName>
    </submittedName>
</protein>
<accession>A0ABQ2FQ87</accession>
<evidence type="ECO:0000313" key="2">
    <source>
        <dbReference type="Proteomes" id="UP000604341"/>
    </source>
</evidence>
<reference evidence="2" key="1">
    <citation type="journal article" date="2019" name="Int. J. Syst. Evol. Microbiol.">
        <title>The Global Catalogue of Microorganisms (GCM) 10K type strain sequencing project: providing services to taxonomists for standard genome sequencing and annotation.</title>
        <authorList>
            <consortium name="The Broad Institute Genomics Platform"/>
            <consortium name="The Broad Institute Genome Sequencing Center for Infectious Disease"/>
            <person name="Wu L."/>
            <person name="Ma J."/>
        </authorList>
    </citation>
    <scope>NUCLEOTIDE SEQUENCE [LARGE SCALE GENOMIC DNA]</scope>
    <source>
        <strain evidence="2">JCM 19173</strain>
    </source>
</reference>